<sequence length="225" mass="24841">MKPHLAVPAMCRTIPRRIVAAASVLCAAATAHAQGVPTISPAELAQQMVMVQQLIQQVQNQEAQFQALTGNSGLGMINNNPALRNYLPEEWQDVYIQAKGGGLSAVSSSMRLIEQQEGMTGPSSVGQQRYYDTLATNKAMNEQAYTAIMARFNNIQSLMQQSNLTQDPAQKADLQNRMAAEEAMVTNDQTRLQLTARLQEDELRLAQEQRDREFDNSFLGKTNGQ</sequence>
<accession>A0A1N7STW7</accession>
<protein>
    <submittedName>
        <fullName evidence="3">Type IV secretion system protein</fullName>
    </submittedName>
</protein>
<evidence type="ECO:0000256" key="1">
    <source>
        <dbReference type="SAM" id="Coils"/>
    </source>
</evidence>
<feature type="signal peptide" evidence="2">
    <location>
        <begin position="1"/>
        <end position="33"/>
    </location>
</feature>
<dbReference type="EMBL" id="CYGY02000094">
    <property type="protein sequence ID" value="SIT50782.1"/>
    <property type="molecule type" value="Genomic_DNA"/>
</dbReference>
<keyword evidence="2" id="KW-0732">Signal</keyword>
<keyword evidence="1" id="KW-0175">Coiled coil</keyword>
<feature type="chain" id="PRO_5012975658" evidence="2">
    <location>
        <begin position="34"/>
        <end position="225"/>
    </location>
</feature>
<evidence type="ECO:0000313" key="4">
    <source>
        <dbReference type="Proteomes" id="UP000195569"/>
    </source>
</evidence>
<dbReference type="Pfam" id="PF07996">
    <property type="entry name" value="T4SS"/>
    <property type="match status" value="1"/>
</dbReference>
<dbReference type="SUPFAM" id="SSF101082">
    <property type="entry name" value="Typo IV secretion system protein TraC"/>
    <property type="match status" value="1"/>
</dbReference>
<feature type="coiled-coil region" evidence="1">
    <location>
        <begin position="44"/>
        <end position="71"/>
    </location>
</feature>
<dbReference type="Proteomes" id="UP000195569">
    <property type="component" value="Unassembled WGS sequence"/>
</dbReference>
<gene>
    <name evidence="3" type="ORF">BN2476_940027</name>
</gene>
<dbReference type="InterPro" id="IPR014158">
    <property type="entry name" value="T4SS_VirB5"/>
</dbReference>
<name>A0A1N7STW7_9BURK</name>
<dbReference type="AlphaFoldDB" id="A0A1N7STW7"/>
<dbReference type="InterPro" id="IPR023220">
    <property type="entry name" value="T4SS_VirB5-domain"/>
</dbReference>
<dbReference type="RefSeq" id="WP_235851146.1">
    <property type="nucleotide sequence ID" value="NZ_CYGY02000094.1"/>
</dbReference>
<reference evidence="3" key="1">
    <citation type="submission" date="2016-12" db="EMBL/GenBank/DDBJ databases">
        <authorList>
            <person name="Moulin L."/>
        </authorList>
    </citation>
    <scope>NUCLEOTIDE SEQUENCE [LARGE SCALE GENOMIC DNA]</scope>
    <source>
        <strain evidence="3">STM 7183</strain>
    </source>
</reference>
<evidence type="ECO:0000313" key="3">
    <source>
        <dbReference type="EMBL" id="SIT50782.1"/>
    </source>
</evidence>
<dbReference type="Gene3D" id="1.20.58.430">
    <property type="entry name" value="Type IV secretion system, VirB5-domain"/>
    <property type="match status" value="1"/>
</dbReference>
<dbReference type="CDD" id="cd14262">
    <property type="entry name" value="VirB5_like"/>
    <property type="match status" value="1"/>
</dbReference>
<comment type="caution">
    <text evidence="3">The sequence shown here is derived from an EMBL/GenBank/DDBJ whole genome shotgun (WGS) entry which is preliminary data.</text>
</comment>
<proteinExistence type="predicted"/>
<evidence type="ECO:0000256" key="2">
    <source>
        <dbReference type="SAM" id="SignalP"/>
    </source>
</evidence>
<organism evidence="3 4">
    <name type="scientific">Paraburkholderia piptadeniae</name>
    <dbReference type="NCBI Taxonomy" id="1701573"/>
    <lineage>
        <taxon>Bacteria</taxon>
        <taxon>Pseudomonadati</taxon>
        <taxon>Pseudomonadota</taxon>
        <taxon>Betaproteobacteria</taxon>
        <taxon>Burkholderiales</taxon>
        <taxon>Burkholderiaceae</taxon>
        <taxon>Paraburkholderia</taxon>
    </lineage>
</organism>
<keyword evidence="4" id="KW-1185">Reference proteome</keyword>